<dbReference type="InterPro" id="IPR017853">
    <property type="entry name" value="GH"/>
</dbReference>
<dbReference type="EMBL" id="CP089984">
    <property type="protein sequence ID" value="WXB15631.1"/>
    <property type="molecule type" value="Genomic_DNA"/>
</dbReference>
<keyword evidence="8" id="KW-1185">Reference proteome</keyword>
<protein>
    <submittedName>
        <fullName evidence="7">Ricin-type beta-trefoil lectin domain protein</fullName>
    </submittedName>
</protein>
<dbReference type="SUPFAM" id="SSF51011">
    <property type="entry name" value="Glycosyl hydrolase domain"/>
    <property type="match status" value="1"/>
</dbReference>
<name>A0ABZ2M0S5_9BACT</name>
<dbReference type="SUPFAM" id="SSF50370">
    <property type="entry name" value="Ricin B-like lectins"/>
    <property type="match status" value="1"/>
</dbReference>
<keyword evidence="4" id="KW-0326">Glycosidase</keyword>
<dbReference type="Gene3D" id="2.60.40.1180">
    <property type="entry name" value="Golgi alpha-mannosidase II"/>
    <property type="match status" value="1"/>
</dbReference>
<dbReference type="SMART" id="SM00458">
    <property type="entry name" value="RICIN"/>
    <property type="match status" value="1"/>
</dbReference>
<dbReference type="SUPFAM" id="SSF51445">
    <property type="entry name" value="(Trans)glycosidases"/>
    <property type="match status" value="1"/>
</dbReference>
<dbReference type="Pfam" id="PF00652">
    <property type="entry name" value="Ricin_B_lectin"/>
    <property type="match status" value="1"/>
</dbReference>
<keyword evidence="2 5" id="KW-0732">Signal</keyword>
<dbReference type="Pfam" id="PF02055">
    <property type="entry name" value="Glyco_hydro_30"/>
    <property type="match status" value="1"/>
</dbReference>
<evidence type="ECO:0000256" key="2">
    <source>
        <dbReference type="ARBA" id="ARBA00022729"/>
    </source>
</evidence>
<evidence type="ECO:0000313" key="7">
    <source>
        <dbReference type="EMBL" id="WXB15631.1"/>
    </source>
</evidence>
<dbReference type="Proteomes" id="UP001370348">
    <property type="component" value="Chromosome"/>
</dbReference>
<feature type="domain" description="Ricin B lectin" evidence="6">
    <location>
        <begin position="501"/>
        <end position="627"/>
    </location>
</feature>
<evidence type="ECO:0000259" key="6">
    <source>
        <dbReference type="SMART" id="SM00458"/>
    </source>
</evidence>
<dbReference type="RefSeq" id="WP_394825265.1">
    <property type="nucleotide sequence ID" value="NZ_CP089984.1"/>
</dbReference>
<gene>
    <name evidence="7" type="ORF">LZC94_48425</name>
</gene>
<dbReference type="PRINTS" id="PR00843">
    <property type="entry name" value="GLHYDRLASE30"/>
</dbReference>
<dbReference type="InterPro" id="IPR013780">
    <property type="entry name" value="Glyco_hydro_b"/>
</dbReference>
<feature type="signal peptide" evidence="5">
    <location>
        <begin position="1"/>
        <end position="33"/>
    </location>
</feature>
<dbReference type="InterPro" id="IPR033453">
    <property type="entry name" value="Glyco_hydro_30_TIM-barrel"/>
</dbReference>
<dbReference type="Pfam" id="PF17189">
    <property type="entry name" value="Glyco_hydro_30C"/>
    <property type="match status" value="1"/>
</dbReference>
<evidence type="ECO:0000256" key="4">
    <source>
        <dbReference type="RuleBase" id="RU361188"/>
    </source>
</evidence>
<sequence>MMTIIVTKKRSRTPIFSTLLALAGVLASHPARAANETVSVWLTTTDDGRGVHVVRGLQPQANVAFSAGTGGSGQNVTVDENVRYQRFIGGGASFTDTAAWLMNGSGALSAAARETVMQNLFNPTTGIGVGFLRNPMGASDLARYNYSYDDLPAGQTDPSLARFSIDHDLADVLPLTKRARAINPNVTIMASPWSSPAWMKDNGDFTRQGWLKAEYYGTYAQYFVKYLQAYRAQGVNVDYVSVQNEPTCCGPNTNYGSMNWNGAGLLNFTKNHLLPALHANGSTTKVLALDYNWGNYDDLGSTVLADAQVRADSLFGGIAWHGYGGDVRLQTTIHNQYPNVDAFDTEHSGGTWISHQQQEDMRNIIDYTRNWGRTVTKWSLAVDQNMGPHSGGCGTCTGLITVHNGDARHGQVDYTIEYYTMGHLTKFVKPGAERIDTNDNASVRNVAWRNPDGSKVLIAYNDTGSAQTLRVNWGGQSFAYTLPVATSATFTWTGTPGGGGGATGPITGLAGKCVDIAGGNGANGTAVQLYDCNGTVAQRWTVGTDGTVRALGKCLDVTSASTADGAKVQLYDCNGTGAQQWQVTAGRDLVNVPANKCLDVTDNDPANGARLQIWSCTGAANQKWTVPAN</sequence>
<feature type="chain" id="PRO_5047196478" evidence="5">
    <location>
        <begin position="34"/>
        <end position="629"/>
    </location>
</feature>
<reference evidence="7 8" key="1">
    <citation type="submission" date="2021-12" db="EMBL/GenBank/DDBJ databases">
        <title>Discovery of the Pendulisporaceae a myxobacterial family with distinct sporulation behavior and unique specialized metabolism.</title>
        <authorList>
            <person name="Garcia R."/>
            <person name="Popoff A."/>
            <person name="Bader C.D."/>
            <person name="Loehr J."/>
            <person name="Walesch S."/>
            <person name="Walt C."/>
            <person name="Boldt J."/>
            <person name="Bunk B."/>
            <person name="Haeckl F.J.F.P.J."/>
            <person name="Gunesch A.P."/>
            <person name="Birkelbach J."/>
            <person name="Nuebel U."/>
            <person name="Pietschmann T."/>
            <person name="Bach T."/>
            <person name="Mueller R."/>
        </authorList>
    </citation>
    <scope>NUCLEOTIDE SEQUENCE [LARGE SCALE GENOMIC DNA]</scope>
    <source>
        <strain evidence="7 8">MSr11954</strain>
    </source>
</reference>
<dbReference type="Gene3D" id="2.80.10.50">
    <property type="match status" value="2"/>
</dbReference>
<dbReference type="PROSITE" id="PS50231">
    <property type="entry name" value="RICIN_B_LECTIN"/>
    <property type="match status" value="1"/>
</dbReference>
<dbReference type="InterPro" id="IPR000772">
    <property type="entry name" value="Ricin_B_lectin"/>
</dbReference>
<accession>A0ABZ2M0S5</accession>
<organism evidence="7 8">
    <name type="scientific">Pendulispora albinea</name>
    <dbReference type="NCBI Taxonomy" id="2741071"/>
    <lineage>
        <taxon>Bacteria</taxon>
        <taxon>Pseudomonadati</taxon>
        <taxon>Myxococcota</taxon>
        <taxon>Myxococcia</taxon>
        <taxon>Myxococcales</taxon>
        <taxon>Sorangiineae</taxon>
        <taxon>Pendulisporaceae</taxon>
        <taxon>Pendulispora</taxon>
    </lineage>
</organism>
<comment type="similarity">
    <text evidence="1 4">Belongs to the glycosyl hydrolase 30 family.</text>
</comment>
<dbReference type="Gene3D" id="3.20.20.80">
    <property type="entry name" value="Glycosidases"/>
    <property type="match status" value="1"/>
</dbReference>
<dbReference type="InterPro" id="IPR035992">
    <property type="entry name" value="Ricin_B-like_lectins"/>
</dbReference>
<dbReference type="InterPro" id="IPR033452">
    <property type="entry name" value="GH30_C"/>
</dbReference>
<keyword evidence="3 4" id="KW-0378">Hydrolase</keyword>
<evidence type="ECO:0000313" key="8">
    <source>
        <dbReference type="Proteomes" id="UP001370348"/>
    </source>
</evidence>
<dbReference type="InterPro" id="IPR001139">
    <property type="entry name" value="Glyco_hydro_30"/>
</dbReference>
<proteinExistence type="inferred from homology"/>
<evidence type="ECO:0000256" key="5">
    <source>
        <dbReference type="SAM" id="SignalP"/>
    </source>
</evidence>
<dbReference type="PANTHER" id="PTHR11069">
    <property type="entry name" value="GLUCOSYLCERAMIDASE"/>
    <property type="match status" value="1"/>
</dbReference>
<evidence type="ECO:0000256" key="1">
    <source>
        <dbReference type="ARBA" id="ARBA00005382"/>
    </source>
</evidence>
<dbReference type="PANTHER" id="PTHR11069:SF23">
    <property type="entry name" value="LYSOSOMAL ACID GLUCOSYLCERAMIDASE"/>
    <property type="match status" value="1"/>
</dbReference>
<evidence type="ECO:0000256" key="3">
    <source>
        <dbReference type="ARBA" id="ARBA00022801"/>
    </source>
</evidence>